<dbReference type="GO" id="GO:0044281">
    <property type="term" value="P:small molecule metabolic process"/>
    <property type="evidence" value="ECO:0007669"/>
    <property type="project" value="UniProtKB-ARBA"/>
</dbReference>
<dbReference type="Gene3D" id="1.20.120.1600">
    <property type="match status" value="1"/>
</dbReference>
<dbReference type="Gene3D" id="3.40.50.1000">
    <property type="entry name" value="HAD superfamily/HAD-like"/>
    <property type="match status" value="1"/>
</dbReference>
<dbReference type="STRING" id="260086.SAMN05216207_1011158"/>
<dbReference type="NCBIfam" id="TIGR01549">
    <property type="entry name" value="HAD-SF-IA-v1"/>
    <property type="match status" value="1"/>
</dbReference>
<name>A0A1I4XNC6_PSUAM</name>
<keyword evidence="2 4" id="KW-0378">Hydrolase</keyword>
<dbReference type="SUPFAM" id="SSF56784">
    <property type="entry name" value="HAD-like"/>
    <property type="match status" value="1"/>
</dbReference>
<dbReference type="GO" id="GO:0016787">
    <property type="term" value="F:hydrolase activity"/>
    <property type="evidence" value="ECO:0007669"/>
    <property type="project" value="UniProtKB-KW"/>
</dbReference>
<dbReference type="InterPro" id="IPR041492">
    <property type="entry name" value="HAD_2"/>
</dbReference>
<dbReference type="RefSeq" id="WP_093342251.1">
    <property type="nucleotide sequence ID" value="NZ_FOUY01000011.1"/>
</dbReference>
<dbReference type="Proteomes" id="UP000199614">
    <property type="component" value="Unassembled WGS sequence"/>
</dbReference>
<gene>
    <name evidence="4" type="ORF">SAMN05216207_1011158</name>
</gene>
<keyword evidence="5" id="KW-1185">Reference proteome</keyword>
<dbReference type="InterPro" id="IPR051400">
    <property type="entry name" value="HAD-like_hydrolase"/>
</dbReference>
<dbReference type="InterPro" id="IPR006439">
    <property type="entry name" value="HAD-SF_hydro_IA"/>
</dbReference>
<dbReference type="InterPro" id="IPR036412">
    <property type="entry name" value="HAD-like_sf"/>
</dbReference>
<reference evidence="4 5" key="1">
    <citation type="submission" date="2016-10" db="EMBL/GenBank/DDBJ databases">
        <authorList>
            <person name="de Groot N.N."/>
        </authorList>
    </citation>
    <scope>NUCLEOTIDE SEQUENCE [LARGE SCALE GENOMIC DNA]</scope>
    <source>
        <strain evidence="4 5">CGMCC 4.1877</strain>
    </source>
</reference>
<protein>
    <submittedName>
        <fullName evidence="4">Putative hydrolase of the HAD superfamily</fullName>
    </submittedName>
</protein>
<evidence type="ECO:0000256" key="2">
    <source>
        <dbReference type="ARBA" id="ARBA00022801"/>
    </source>
</evidence>
<dbReference type="SFLD" id="SFLDS00003">
    <property type="entry name" value="Haloacid_Dehalogenase"/>
    <property type="match status" value="1"/>
</dbReference>
<evidence type="ECO:0000313" key="5">
    <source>
        <dbReference type="Proteomes" id="UP000199614"/>
    </source>
</evidence>
<accession>A0A1I4XNC6</accession>
<evidence type="ECO:0000256" key="1">
    <source>
        <dbReference type="ARBA" id="ARBA00001946"/>
    </source>
</evidence>
<organism evidence="4 5">
    <name type="scientific">Pseudonocardia ammonioxydans</name>
    <dbReference type="NCBI Taxonomy" id="260086"/>
    <lineage>
        <taxon>Bacteria</taxon>
        <taxon>Bacillati</taxon>
        <taxon>Actinomycetota</taxon>
        <taxon>Actinomycetes</taxon>
        <taxon>Pseudonocardiales</taxon>
        <taxon>Pseudonocardiaceae</taxon>
        <taxon>Pseudonocardia</taxon>
    </lineage>
</organism>
<dbReference type="InterPro" id="IPR023214">
    <property type="entry name" value="HAD_sf"/>
</dbReference>
<dbReference type="EMBL" id="FOUY01000011">
    <property type="protein sequence ID" value="SFN27398.1"/>
    <property type="molecule type" value="Genomic_DNA"/>
</dbReference>
<dbReference type="NCBIfam" id="TIGR01509">
    <property type="entry name" value="HAD-SF-IA-v3"/>
    <property type="match status" value="1"/>
</dbReference>
<keyword evidence="3" id="KW-0460">Magnesium</keyword>
<comment type="cofactor">
    <cofactor evidence="1">
        <name>Mg(2+)</name>
        <dbReference type="ChEBI" id="CHEBI:18420"/>
    </cofactor>
</comment>
<dbReference type="AlphaFoldDB" id="A0A1I4XNC6"/>
<evidence type="ECO:0000313" key="4">
    <source>
        <dbReference type="EMBL" id="SFN27398.1"/>
    </source>
</evidence>
<dbReference type="Pfam" id="PF13419">
    <property type="entry name" value="HAD_2"/>
    <property type="match status" value="1"/>
</dbReference>
<evidence type="ECO:0000256" key="3">
    <source>
        <dbReference type="ARBA" id="ARBA00022842"/>
    </source>
</evidence>
<proteinExistence type="predicted"/>
<dbReference type="PANTHER" id="PTHR46470">
    <property type="entry name" value="N-ACYLNEURAMINATE-9-PHOSPHATASE"/>
    <property type="match status" value="1"/>
</dbReference>
<dbReference type="SFLD" id="SFLDG01129">
    <property type="entry name" value="C1.5:_HAD__Beta-PGM__Phosphata"/>
    <property type="match status" value="1"/>
</dbReference>
<dbReference type="PRINTS" id="PR00413">
    <property type="entry name" value="HADHALOGNASE"/>
</dbReference>
<sequence>MTVRAVLFDVNGTLVDIHTDEHRDRIYRVISHVLAYSGIDLPRRRLRTVYFDTLDELRDRVPEAYPEFDAVAVWRTIIERHTSACARTLPAERHEQLPRFLTELHRSLARRRLRRQPHVRTVLGELRTRHRLGIVTDGQVPYARPELAELGLLDYFDSVVVSGEHGFRKPDRRLFSTALDALRVAPEHAVYIGNDHFRDIHGARRAGLRTVLYTPDDDAVTVGCACVCAPDHVITDHRQLAGLLE</sequence>
<dbReference type="OrthoDB" id="9810501at2"/>